<sequence>MLAFENMDTILYWGFIQPVVQVIFLFIIMVSLITVFLGAPIVFSDKNTIKKITKLAGNVKGKKVVDLGSGDGRLVIAFAKLGAQAVGYEINPLLYLISFLKIRIFGLSRNADVRLASFWNKDLQEYNIVVIFGIGYIMSSLAKKLKKELKNGSVITVSYKLPGWKVRKSLGGAYLYSVSSNRLS</sequence>
<dbReference type="SUPFAM" id="SSF53335">
    <property type="entry name" value="S-adenosyl-L-methionine-dependent methyltransferases"/>
    <property type="match status" value="1"/>
</dbReference>
<keyword evidence="2" id="KW-0808">Transferase</keyword>
<dbReference type="InterPro" id="IPR026170">
    <property type="entry name" value="FAM173A/B"/>
</dbReference>
<organism evidence="5 6">
    <name type="scientific">Candidatus Woesebacteria bacterium RIFCSPHIGHO2_01_FULL_38_26b</name>
    <dbReference type="NCBI Taxonomy" id="1802491"/>
    <lineage>
        <taxon>Bacteria</taxon>
        <taxon>Candidatus Woeseibacteriota</taxon>
    </lineage>
</organism>
<comment type="caution">
    <text evidence="5">The sequence shown here is derived from an EMBL/GenBank/DDBJ whole genome shotgun (WGS) entry which is preliminary data.</text>
</comment>
<evidence type="ECO:0000256" key="1">
    <source>
        <dbReference type="ARBA" id="ARBA00022603"/>
    </source>
</evidence>
<keyword evidence="4" id="KW-0812">Transmembrane</keyword>
<dbReference type="AlphaFoldDB" id="A0A1F7Y2S4"/>
<dbReference type="PANTHER" id="PTHR13610:SF9">
    <property type="entry name" value="FI06469P"/>
    <property type="match status" value="1"/>
</dbReference>
<evidence type="ECO:0000313" key="6">
    <source>
        <dbReference type="Proteomes" id="UP000176741"/>
    </source>
</evidence>
<keyword evidence="3" id="KW-0949">S-adenosyl-L-methionine</keyword>
<dbReference type="EMBL" id="MGGD01000025">
    <property type="protein sequence ID" value="OGM20845.1"/>
    <property type="molecule type" value="Genomic_DNA"/>
</dbReference>
<dbReference type="PANTHER" id="PTHR13610">
    <property type="entry name" value="METHYLTRANSFERASE DOMAIN-CONTAINING PROTEIN"/>
    <property type="match status" value="1"/>
</dbReference>
<dbReference type="Pfam" id="PF06325">
    <property type="entry name" value="PrmA"/>
    <property type="match status" value="1"/>
</dbReference>
<dbReference type="InterPro" id="IPR029063">
    <property type="entry name" value="SAM-dependent_MTases_sf"/>
</dbReference>
<gene>
    <name evidence="5" type="ORF">A2771_03745</name>
</gene>
<keyword evidence="4" id="KW-1133">Transmembrane helix</keyword>
<accession>A0A1F7Y2S4</accession>
<evidence type="ECO:0000256" key="2">
    <source>
        <dbReference type="ARBA" id="ARBA00022679"/>
    </source>
</evidence>
<evidence type="ECO:0000256" key="3">
    <source>
        <dbReference type="ARBA" id="ARBA00022691"/>
    </source>
</evidence>
<reference evidence="5 6" key="1">
    <citation type="journal article" date="2016" name="Nat. Commun.">
        <title>Thousands of microbial genomes shed light on interconnected biogeochemical processes in an aquifer system.</title>
        <authorList>
            <person name="Anantharaman K."/>
            <person name="Brown C.T."/>
            <person name="Hug L.A."/>
            <person name="Sharon I."/>
            <person name="Castelle C.J."/>
            <person name="Probst A.J."/>
            <person name="Thomas B.C."/>
            <person name="Singh A."/>
            <person name="Wilkins M.J."/>
            <person name="Karaoz U."/>
            <person name="Brodie E.L."/>
            <person name="Williams K.H."/>
            <person name="Hubbard S.S."/>
            <person name="Banfield J.F."/>
        </authorList>
    </citation>
    <scope>NUCLEOTIDE SEQUENCE [LARGE SCALE GENOMIC DNA]</scope>
</reference>
<name>A0A1F7Y2S4_9BACT</name>
<keyword evidence="1" id="KW-0489">Methyltransferase</keyword>
<evidence type="ECO:0000313" key="5">
    <source>
        <dbReference type="EMBL" id="OGM20845.1"/>
    </source>
</evidence>
<protein>
    <recommendedName>
        <fullName evidence="7">Methyltransferase domain-containing protein</fullName>
    </recommendedName>
</protein>
<proteinExistence type="predicted"/>
<keyword evidence="4" id="KW-0472">Membrane</keyword>
<evidence type="ECO:0008006" key="7">
    <source>
        <dbReference type="Google" id="ProtNLM"/>
    </source>
</evidence>
<evidence type="ECO:0000256" key="4">
    <source>
        <dbReference type="SAM" id="Phobius"/>
    </source>
</evidence>
<dbReference type="Gene3D" id="3.40.50.150">
    <property type="entry name" value="Vaccinia Virus protein VP39"/>
    <property type="match status" value="1"/>
</dbReference>
<dbReference type="GO" id="GO:0016279">
    <property type="term" value="F:protein-lysine N-methyltransferase activity"/>
    <property type="evidence" value="ECO:0007669"/>
    <property type="project" value="InterPro"/>
</dbReference>
<dbReference type="GO" id="GO:0032259">
    <property type="term" value="P:methylation"/>
    <property type="evidence" value="ECO:0007669"/>
    <property type="project" value="UniProtKB-KW"/>
</dbReference>
<dbReference type="Proteomes" id="UP000176741">
    <property type="component" value="Unassembled WGS sequence"/>
</dbReference>
<feature type="transmembrane region" description="Helical" evidence="4">
    <location>
        <begin position="20"/>
        <end position="43"/>
    </location>
</feature>